<dbReference type="InterPro" id="IPR016032">
    <property type="entry name" value="Sig_transdc_resp-reg_C-effctor"/>
</dbReference>
<keyword evidence="4" id="KW-1185">Reference proteome</keyword>
<organism evidence="3 4">
    <name type="scientific">Lentzea tibetensis</name>
    <dbReference type="NCBI Taxonomy" id="2591470"/>
    <lineage>
        <taxon>Bacteria</taxon>
        <taxon>Bacillati</taxon>
        <taxon>Actinomycetota</taxon>
        <taxon>Actinomycetes</taxon>
        <taxon>Pseudonocardiales</taxon>
        <taxon>Pseudonocardiaceae</taxon>
        <taxon>Lentzea</taxon>
    </lineage>
</organism>
<dbReference type="SUPFAM" id="SSF46894">
    <property type="entry name" value="C-terminal effector domain of the bipartite response regulators"/>
    <property type="match status" value="1"/>
</dbReference>
<dbReference type="SMART" id="SM00421">
    <property type="entry name" value="HTH_LUXR"/>
    <property type="match status" value="1"/>
</dbReference>
<dbReference type="Pfam" id="PF08448">
    <property type="entry name" value="PAS_4"/>
    <property type="match status" value="1"/>
</dbReference>
<dbReference type="GO" id="GO:0006355">
    <property type="term" value="P:regulation of DNA-templated transcription"/>
    <property type="evidence" value="ECO:0007669"/>
    <property type="project" value="InterPro"/>
</dbReference>
<evidence type="ECO:0000259" key="2">
    <source>
        <dbReference type="PROSITE" id="PS50112"/>
    </source>
</evidence>
<gene>
    <name evidence="3" type="ORF">FKR81_41645</name>
</gene>
<evidence type="ECO:0000313" key="4">
    <source>
        <dbReference type="Proteomes" id="UP000316639"/>
    </source>
</evidence>
<dbReference type="SMART" id="SM00091">
    <property type="entry name" value="PAS"/>
    <property type="match status" value="1"/>
</dbReference>
<dbReference type="NCBIfam" id="TIGR00229">
    <property type="entry name" value="sensory_box"/>
    <property type="match status" value="1"/>
</dbReference>
<dbReference type="GO" id="GO:0003677">
    <property type="term" value="F:DNA binding"/>
    <property type="evidence" value="ECO:0007669"/>
    <property type="project" value="InterPro"/>
</dbReference>
<feature type="domain" description="PAS" evidence="2">
    <location>
        <begin position="25"/>
        <end position="95"/>
    </location>
</feature>
<dbReference type="InterPro" id="IPR013656">
    <property type="entry name" value="PAS_4"/>
</dbReference>
<dbReference type="Pfam" id="PF00196">
    <property type="entry name" value="GerE"/>
    <property type="match status" value="1"/>
</dbReference>
<protein>
    <submittedName>
        <fullName evidence="3">PAS domain S-box protein</fullName>
    </submittedName>
</protein>
<dbReference type="InterPro" id="IPR000792">
    <property type="entry name" value="Tscrpt_reg_LuxR_C"/>
</dbReference>
<reference evidence="3 4" key="1">
    <citation type="submission" date="2019-07" db="EMBL/GenBank/DDBJ databases">
        <title>Lentzea xizangensis sp. nov., isolated from Qinghai-Tibetan Plateau Soils.</title>
        <authorList>
            <person name="Huang J."/>
        </authorList>
    </citation>
    <scope>NUCLEOTIDE SEQUENCE [LARGE SCALE GENOMIC DNA]</scope>
    <source>
        <strain evidence="3 4">FXJ1.1311</strain>
    </source>
</reference>
<feature type="domain" description="HTH luxR-type" evidence="1">
    <location>
        <begin position="148"/>
        <end position="213"/>
    </location>
</feature>
<comment type="caution">
    <text evidence="3">The sequence shown here is derived from an EMBL/GenBank/DDBJ whole genome shotgun (WGS) entry which is preliminary data.</text>
</comment>
<name>A0A563EGT4_9PSEU</name>
<dbReference type="AlphaFoldDB" id="A0A563EGT4"/>
<evidence type="ECO:0000259" key="1">
    <source>
        <dbReference type="PROSITE" id="PS50043"/>
    </source>
</evidence>
<dbReference type="Gene3D" id="3.30.450.20">
    <property type="entry name" value="PAS domain"/>
    <property type="match status" value="1"/>
</dbReference>
<evidence type="ECO:0000313" key="3">
    <source>
        <dbReference type="EMBL" id="TWP44034.1"/>
    </source>
</evidence>
<dbReference type="SUPFAM" id="SSF55785">
    <property type="entry name" value="PYP-like sensor domain (PAS domain)"/>
    <property type="match status" value="1"/>
</dbReference>
<dbReference type="CDD" id="cd00130">
    <property type="entry name" value="PAS"/>
    <property type="match status" value="1"/>
</dbReference>
<dbReference type="InterPro" id="IPR000014">
    <property type="entry name" value="PAS"/>
</dbReference>
<dbReference type="PROSITE" id="PS50112">
    <property type="entry name" value="PAS"/>
    <property type="match status" value="1"/>
</dbReference>
<dbReference type="OrthoDB" id="46486at2"/>
<accession>A0A563EGT4</accession>
<sequence>MHTVAAGTLAYDHSDAGTRDNAVADIDVFRSLLERSGLCLASLDLRLRVVEANDDFVAQFGHSRETLRGRSFYELLHPGVHGPMRRQFERLLDGRRHRFVEHLAGVGPRDAVFTGDITGIAVHAPSGELALIVVVVNPEKNDDANAVVVDRNRILTELDARILEGIATGESTVRLASRLFLSRQGVEYHVGTMLKKLKAPNRAALVSRAYSLGVLSVASWPPKVSPDYVK</sequence>
<dbReference type="RefSeq" id="WP_146360922.1">
    <property type="nucleotide sequence ID" value="NZ_VOBR01000055.1"/>
</dbReference>
<dbReference type="Proteomes" id="UP000316639">
    <property type="component" value="Unassembled WGS sequence"/>
</dbReference>
<dbReference type="InterPro" id="IPR035965">
    <property type="entry name" value="PAS-like_dom_sf"/>
</dbReference>
<dbReference type="InterPro" id="IPR036388">
    <property type="entry name" value="WH-like_DNA-bd_sf"/>
</dbReference>
<proteinExistence type="predicted"/>
<dbReference type="EMBL" id="VOBR01000055">
    <property type="protein sequence ID" value="TWP44034.1"/>
    <property type="molecule type" value="Genomic_DNA"/>
</dbReference>
<dbReference type="PROSITE" id="PS50043">
    <property type="entry name" value="HTH_LUXR_2"/>
    <property type="match status" value="1"/>
</dbReference>
<dbReference type="Gene3D" id="1.10.10.10">
    <property type="entry name" value="Winged helix-like DNA-binding domain superfamily/Winged helix DNA-binding domain"/>
    <property type="match status" value="1"/>
</dbReference>